<feature type="transmembrane region" description="Helical" evidence="2">
    <location>
        <begin position="12"/>
        <end position="32"/>
    </location>
</feature>
<evidence type="ECO:0000313" key="4">
    <source>
        <dbReference type="Proteomes" id="UP001383192"/>
    </source>
</evidence>
<gene>
    <name evidence="3" type="ORF">VNI00_015612</name>
</gene>
<keyword evidence="2" id="KW-1133">Transmembrane helix</keyword>
<sequence>MPIRANSNLLRGIGATVGSIYFIILVVMWVCFRRRRAAKRMMSPHPFTVHKDTLIAPTPKPSIVFADDTTQNPIAPINNTESTPIPPRLRKHKDSGWRPAPPRSEADSSGGSNVLDVPPEYEDAL</sequence>
<comment type="caution">
    <text evidence="3">The sequence shown here is derived from an EMBL/GenBank/DDBJ whole genome shotgun (WGS) entry which is preliminary data.</text>
</comment>
<organism evidence="3 4">
    <name type="scientific">Paramarasmius palmivorus</name>
    <dbReference type="NCBI Taxonomy" id="297713"/>
    <lineage>
        <taxon>Eukaryota</taxon>
        <taxon>Fungi</taxon>
        <taxon>Dikarya</taxon>
        <taxon>Basidiomycota</taxon>
        <taxon>Agaricomycotina</taxon>
        <taxon>Agaricomycetes</taxon>
        <taxon>Agaricomycetidae</taxon>
        <taxon>Agaricales</taxon>
        <taxon>Marasmiineae</taxon>
        <taxon>Marasmiaceae</taxon>
        <taxon>Paramarasmius</taxon>
    </lineage>
</organism>
<dbReference type="EMBL" id="JAYKXP010000104">
    <property type="protein sequence ID" value="KAK7026453.1"/>
    <property type="molecule type" value="Genomic_DNA"/>
</dbReference>
<proteinExistence type="predicted"/>
<dbReference type="Proteomes" id="UP001383192">
    <property type="component" value="Unassembled WGS sequence"/>
</dbReference>
<feature type="compositionally biased region" description="Polar residues" evidence="1">
    <location>
        <begin position="68"/>
        <end position="83"/>
    </location>
</feature>
<name>A0AAW0BJ95_9AGAR</name>
<reference evidence="3 4" key="1">
    <citation type="submission" date="2024-01" db="EMBL/GenBank/DDBJ databases">
        <title>A draft genome for a cacao thread blight-causing isolate of Paramarasmius palmivorus.</title>
        <authorList>
            <person name="Baruah I.K."/>
            <person name="Bukari Y."/>
            <person name="Amoako-Attah I."/>
            <person name="Meinhardt L.W."/>
            <person name="Bailey B.A."/>
            <person name="Cohen S.P."/>
        </authorList>
    </citation>
    <scope>NUCLEOTIDE SEQUENCE [LARGE SCALE GENOMIC DNA]</scope>
    <source>
        <strain evidence="3 4">GH-12</strain>
    </source>
</reference>
<accession>A0AAW0BJ95</accession>
<keyword evidence="4" id="KW-1185">Reference proteome</keyword>
<evidence type="ECO:0000256" key="1">
    <source>
        <dbReference type="SAM" id="MobiDB-lite"/>
    </source>
</evidence>
<protein>
    <submittedName>
        <fullName evidence="3">Uncharacterized protein</fullName>
    </submittedName>
</protein>
<evidence type="ECO:0000313" key="3">
    <source>
        <dbReference type="EMBL" id="KAK7026453.1"/>
    </source>
</evidence>
<dbReference type="AlphaFoldDB" id="A0AAW0BJ95"/>
<evidence type="ECO:0000256" key="2">
    <source>
        <dbReference type="SAM" id="Phobius"/>
    </source>
</evidence>
<feature type="region of interest" description="Disordered" evidence="1">
    <location>
        <begin position="60"/>
        <end position="125"/>
    </location>
</feature>
<keyword evidence="2" id="KW-0472">Membrane</keyword>
<keyword evidence="2" id="KW-0812">Transmembrane</keyword>